<sequence length="103" mass="11248">MSCYYVHPLDSPTLLDQAAVLDFVAKDVGLSMITPTRIKDAVRAKTLKPCKISGTNRFTRRNVLEWLESLGVVVDWDAADALAKRESAAQILAETDAALAELS</sequence>
<proteinExistence type="predicted"/>
<name>A0ABW9M0E1_9MYCO</name>
<organism evidence="1 2">
    <name type="scientific">Mycolicibacterium septicum</name>
    <dbReference type="NCBI Taxonomy" id="98668"/>
    <lineage>
        <taxon>Bacteria</taxon>
        <taxon>Bacillati</taxon>
        <taxon>Actinomycetota</taxon>
        <taxon>Actinomycetes</taxon>
        <taxon>Mycobacteriales</taxon>
        <taxon>Mycobacteriaceae</taxon>
        <taxon>Mycolicibacterium</taxon>
    </lineage>
</organism>
<gene>
    <name evidence="1" type="ORF">ACK4CP_25435</name>
</gene>
<evidence type="ECO:0000313" key="2">
    <source>
        <dbReference type="Proteomes" id="UP001635817"/>
    </source>
</evidence>
<reference evidence="1 2" key="1">
    <citation type="submission" date="2024-12" db="EMBL/GenBank/DDBJ databases">
        <title>The coexistence of Mycolicibacterium septicum and Mycolicibacterium nivoides in clinical samples.</title>
        <authorList>
            <person name="Wang C."/>
            <person name="Feng Y."/>
            <person name="Zong Z."/>
        </authorList>
    </citation>
    <scope>NUCLEOTIDE SEQUENCE [LARGE SCALE GENOMIC DNA]</scope>
    <source>
        <strain evidence="1 2">120310</strain>
    </source>
</reference>
<evidence type="ECO:0000313" key="1">
    <source>
        <dbReference type="EMBL" id="MFN6553758.1"/>
    </source>
</evidence>
<keyword evidence="2" id="KW-1185">Reference proteome</keyword>
<dbReference type="EMBL" id="JBKBDE010000010">
    <property type="protein sequence ID" value="MFN6553758.1"/>
    <property type="molecule type" value="Genomic_DNA"/>
</dbReference>
<protein>
    <recommendedName>
        <fullName evidence="3">DNA-binding protein</fullName>
    </recommendedName>
</protein>
<dbReference type="Proteomes" id="UP001635817">
    <property type="component" value="Unassembled WGS sequence"/>
</dbReference>
<evidence type="ECO:0008006" key="3">
    <source>
        <dbReference type="Google" id="ProtNLM"/>
    </source>
</evidence>
<dbReference type="RefSeq" id="WP_409551980.1">
    <property type="nucleotide sequence ID" value="NZ_JBKBDE010000010.1"/>
</dbReference>
<accession>A0ABW9M0E1</accession>
<comment type="caution">
    <text evidence="1">The sequence shown here is derived from an EMBL/GenBank/DDBJ whole genome shotgun (WGS) entry which is preliminary data.</text>
</comment>